<dbReference type="OrthoDB" id="1467485at2"/>
<dbReference type="STRING" id="1562970.ING2E5B_0876"/>
<dbReference type="Pfam" id="PF13568">
    <property type="entry name" value="OMP_b-brl_2"/>
    <property type="match status" value="1"/>
</dbReference>
<evidence type="ECO:0000313" key="4">
    <source>
        <dbReference type="Proteomes" id="UP000032417"/>
    </source>
</evidence>
<feature type="chain" id="PRO_5001938757" description="Outer membrane protein beta-barrel domain-containing protein" evidence="1">
    <location>
        <begin position="21"/>
        <end position="234"/>
    </location>
</feature>
<evidence type="ECO:0000259" key="2">
    <source>
        <dbReference type="Pfam" id="PF13568"/>
    </source>
</evidence>
<evidence type="ECO:0000256" key="1">
    <source>
        <dbReference type="SAM" id="SignalP"/>
    </source>
</evidence>
<keyword evidence="1" id="KW-0732">Signal</keyword>
<dbReference type="EMBL" id="LN515532">
    <property type="protein sequence ID" value="CEA15638.1"/>
    <property type="molecule type" value="Genomic_DNA"/>
</dbReference>
<name>A0A098BZP5_9BACT</name>
<accession>A0A098BZP5</accession>
<keyword evidence="4" id="KW-1185">Reference proteome</keyword>
<sequence length="234" mass="26667">MNTKIATILLLLSLSLSVNAQYRKLQNLPYTDRRIFHLGFTIGLNAQDLILTHSGNINDNGEMWFAEIPKYSPGFAVGLIGDIYISNYLNFRILPTLHLGDKLFIFKEQISGKEFSTRIRNNYISIPAQIKISARRTDNFRPYLLIGGYSNIELSRNKGLAILLKQNDFGIEIGTGCDLYLPMFKLAPELKFSFGLIDILDKERSDLKDQELLKYTNAISMAKSRMITLCLNFE</sequence>
<gene>
    <name evidence="3" type="ORF">ING2E5B_0876</name>
</gene>
<feature type="domain" description="Outer membrane protein beta-barrel" evidence="2">
    <location>
        <begin position="29"/>
        <end position="200"/>
    </location>
</feature>
<dbReference type="Proteomes" id="UP000032417">
    <property type="component" value="Chromosome 1"/>
</dbReference>
<dbReference type="InterPro" id="IPR025665">
    <property type="entry name" value="Beta-barrel_OMP_2"/>
</dbReference>
<organism evidence="3 4">
    <name type="scientific">Fermentimonas caenicola</name>
    <dbReference type="NCBI Taxonomy" id="1562970"/>
    <lineage>
        <taxon>Bacteria</taxon>
        <taxon>Pseudomonadati</taxon>
        <taxon>Bacteroidota</taxon>
        <taxon>Bacteroidia</taxon>
        <taxon>Bacteroidales</taxon>
        <taxon>Dysgonomonadaceae</taxon>
        <taxon>Fermentimonas</taxon>
    </lineage>
</organism>
<protein>
    <recommendedName>
        <fullName evidence="2">Outer membrane protein beta-barrel domain-containing protein</fullName>
    </recommendedName>
</protein>
<feature type="signal peptide" evidence="1">
    <location>
        <begin position="1"/>
        <end position="20"/>
    </location>
</feature>
<dbReference type="AlphaFoldDB" id="A0A098BZP5"/>
<dbReference type="HOGENOM" id="CLU_082712_0_0_10"/>
<proteinExistence type="predicted"/>
<reference evidence="3 4" key="1">
    <citation type="submission" date="2014-08" db="EMBL/GenBank/DDBJ databases">
        <authorList>
            <person name="Wibberg D."/>
        </authorList>
    </citation>
    <scope>NUCLEOTIDE SEQUENCE [LARGE SCALE GENOMIC DNA]</scope>
    <source>
        <strain evidence="4">ING2-E5B</strain>
    </source>
</reference>
<evidence type="ECO:0000313" key="3">
    <source>
        <dbReference type="EMBL" id="CEA15638.1"/>
    </source>
</evidence>
<dbReference type="KEGG" id="pbt:ING2E5B_0876"/>